<dbReference type="Proteomes" id="UP000502117">
    <property type="component" value="Chromosome"/>
</dbReference>
<accession>A0A6G7LVD1</accession>
<protein>
    <submittedName>
        <fullName evidence="4">Aryl-sulfate sulfotransferase</fullName>
    </submittedName>
    <submittedName>
        <fullName evidence="3">Arylsulfate sulfotransferase</fullName>
    </submittedName>
</protein>
<reference evidence="4 6" key="2">
    <citation type="submission" date="2019-11" db="EMBL/GenBank/DDBJ databases">
        <title>Complete Genome Sequence of Shewanella chilikensis Strain DC57, Isolated from Corroded Seal Rings at a floating production facility in Australia.</title>
        <authorList>
            <person name="Salgar-Chaparro S.J."/>
            <person name="Castillo-Villamizar G.A."/>
            <person name="Poehlein A."/>
            <person name="Daniel R."/>
            <person name="Machuca L."/>
        </authorList>
    </citation>
    <scope>NUCLEOTIDE SEQUENCE [LARGE SCALE GENOMIC DNA]</scope>
    <source>
        <strain evidence="4 6">DC57</strain>
    </source>
</reference>
<dbReference type="Pfam" id="PF17425">
    <property type="entry name" value="Arylsulfotran_N"/>
    <property type="match status" value="1"/>
</dbReference>
<evidence type="ECO:0000313" key="4">
    <source>
        <dbReference type="EMBL" id="QIJ05748.1"/>
    </source>
</evidence>
<keyword evidence="5" id="KW-1185">Reference proteome</keyword>
<feature type="domain" description="Arylsulfotransferase N-terminal" evidence="2">
    <location>
        <begin position="47"/>
        <end position="132"/>
    </location>
</feature>
<dbReference type="InterPro" id="IPR053143">
    <property type="entry name" value="Arylsulfate_ST"/>
</dbReference>
<evidence type="ECO:0000256" key="1">
    <source>
        <dbReference type="SAM" id="SignalP"/>
    </source>
</evidence>
<dbReference type="PANTHER" id="PTHR35340">
    <property type="entry name" value="PQQ ENZYME REPEAT PROTEIN-RELATED"/>
    <property type="match status" value="1"/>
</dbReference>
<reference evidence="3 5" key="1">
    <citation type="submission" date="2018-06" db="EMBL/GenBank/DDBJ databases">
        <title>Genomic Encyclopedia of Type Strains, Phase III (KMG-III): the genomes of soil and plant-associated and newly described type strains.</title>
        <authorList>
            <person name="Whitman W."/>
        </authorList>
    </citation>
    <scope>NUCLEOTIDE SEQUENCE [LARGE SCALE GENOMIC DNA]</scope>
    <source>
        <strain evidence="3 5">JC5</strain>
    </source>
</reference>
<organism evidence="4 6">
    <name type="scientific">Shewanella chilikensis</name>
    <dbReference type="NCBI Taxonomy" id="558541"/>
    <lineage>
        <taxon>Bacteria</taxon>
        <taxon>Pseudomonadati</taxon>
        <taxon>Pseudomonadota</taxon>
        <taxon>Gammaproteobacteria</taxon>
        <taxon>Alteromonadales</taxon>
        <taxon>Shewanellaceae</taxon>
        <taxon>Shewanella</taxon>
    </lineage>
</organism>
<evidence type="ECO:0000313" key="3">
    <source>
        <dbReference type="EMBL" id="PYE58414.1"/>
    </source>
</evidence>
<keyword evidence="1" id="KW-0732">Signal</keyword>
<dbReference type="AlphaFoldDB" id="A0A6G7LVD1"/>
<dbReference type="Gene3D" id="2.60.40.3100">
    <property type="entry name" value="Arylsulphate sulphotransferase monomer, N-terminal domain"/>
    <property type="match status" value="1"/>
</dbReference>
<feature type="signal peptide" evidence="1">
    <location>
        <begin position="1"/>
        <end position="27"/>
    </location>
</feature>
<evidence type="ECO:0000259" key="2">
    <source>
        <dbReference type="Pfam" id="PF17425"/>
    </source>
</evidence>
<dbReference type="InterPro" id="IPR035391">
    <property type="entry name" value="Arylsulfotran_N"/>
</dbReference>
<evidence type="ECO:0000313" key="5">
    <source>
        <dbReference type="Proteomes" id="UP000247584"/>
    </source>
</evidence>
<dbReference type="EMBL" id="QJSY01000014">
    <property type="protein sequence ID" value="PYE58414.1"/>
    <property type="molecule type" value="Genomic_DNA"/>
</dbReference>
<dbReference type="KEGG" id="schk:GII14_17390"/>
<sequence>MKMKRLCYLMLAASSLTLTGFSTQVIAGGDLPGTSSSAIPQGQLGYVYVDPYKFSPLVAVIDLGGKSISDVKVTVKGKGKKGIDIQYPVGLTQLNTHSGIPVFGLYPDYLNRVEVSYKLAGKSVTEEYKIRTSALPHLHIDGNARTQYEYEPVKVAKGFEDRFYLVDGQVIPPNIRDHWDWIPTQNIIDTNGDVRWHLNSDVIYDRPGGSMSFKQTRDGKLIFGQGLMFELHQGFQVPYYAKYDFIGKPIFKRELPRGFNGFSHEITEMPNGHLLLRVGKRDYVTPDGLKVDTVRDHVIEVDQNGDVVKVWDFNKILDPMRDTVLKSLDMGAVCLNVDVSKAGETKTAEELASEPYGDVAGVGTGRNWLHINSIGYDPADDSIIVSSRHQSAVIKVGRDNKVKWILGTPEGWKGELAAKVLKPVDTKGRALKCDAKGCEGNFDWTWTQHTAWPVPDRGTVTVFDNGDGRGLEQPALPTMKYSRGVEYKVDMGKMTVQQTWEYGKERGYEWYSPITSITEWQADHKTMFMASASAGLLEGDKAPEHWITEVDPKSNEVKVEIKVKTLMKHEPGYRSTVVHPESMFNR</sequence>
<gene>
    <name evidence="3" type="ORF">C8J23_11460</name>
    <name evidence="4" type="ORF">GII14_17390</name>
</gene>
<dbReference type="InterPro" id="IPR010262">
    <property type="entry name" value="Arylsulfotransferase_bact"/>
</dbReference>
<feature type="chain" id="PRO_5028947712" evidence="1">
    <location>
        <begin position="28"/>
        <end position="586"/>
    </location>
</feature>
<dbReference type="EMBL" id="CP045857">
    <property type="protein sequence ID" value="QIJ05748.1"/>
    <property type="molecule type" value="Genomic_DNA"/>
</dbReference>
<dbReference type="RefSeq" id="WP_101053728.1">
    <property type="nucleotide sequence ID" value="NZ_BMXX01000014.1"/>
</dbReference>
<dbReference type="GO" id="GO:0004062">
    <property type="term" value="F:aryl sulfotransferase activity"/>
    <property type="evidence" value="ECO:0007669"/>
    <property type="project" value="InterPro"/>
</dbReference>
<dbReference type="Pfam" id="PF05935">
    <property type="entry name" value="Arylsulfotrans"/>
    <property type="match status" value="1"/>
</dbReference>
<evidence type="ECO:0000313" key="6">
    <source>
        <dbReference type="Proteomes" id="UP000502117"/>
    </source>
</evidence>
<dbReference type="PANTHER" id="PTHR35340:SF10">
    <property type="entry name" value="CYTOPLASMIC PROTEIN"/>
    <property type="match status" value="1"/>
</dbReference>
<proteinExistence type="predicted"/>
<keyword evidence="4" id="KW-0808">Transferase</keyword>
<dbReference type="GeneID" id="99801484"/>
<name>A0A6G7LVD1_9GAMM</name>
<dbReference type="Proteomes" id="UP000247584">
    <property type="component" value="Unassembled WGS sequence"/>
</dbReference>
<dbReference type="InterPro" id="IPR038477">
    <property type="entry name" value="ASST_N_sf"/>
</dbReference>